<organism evidence="3 4">
    <name type="scientific">Desulfonema magnum</name>
    <dbReference type="NCBI Taxonomy" id="45655"/>
    <lineage>
        <taxon>Bacteria</taxon>
        <taxon>Pseudomonadati</taxon>
        <taxon>Thermodesulfobacteriota</taxon>
        <taxon>Desulfobacteria</taxon>
        <taxon>Desulfobacterales</taxon>
        <taxon>Desulfococcaceae</taxon>
        <taxon>Desulfonema</taxon>
    </lineage>
</organism>
<evidence type="ECO:0000259" key="2">
    <source>
        <dbReference type="Pfam" id="PF07238"/>
    </source>
</evidence>
<proteinExistence type="predicted"/>
<dbReference type="RefSeq" id="WP_207678511.1">
    <property type="nucleotide sequence ID" value="NZ_CP061800.1"/>
</dbReference>
<dbReference type="KEGG" id="dmm:dnm_062730"/>
<dbReference type="Proteomes" id="UP000663722">
    <property type="component" value="Chromosome"/>
</dbReference>
<accession>A0A975BRQ0</accession>
<evidence type="ECO:0000313" key="3">
    <source>
        <dbReference type="EMBL" id="QTA90212.1"/>
    </source>
</evidence>
<keyword evidence="4" id="KW-1185">Reference proteome</keyword>
<dbReference type="Gene3D" id="2.40.10.220">
    <property type="entry name" value="predicted glycosyltransferase like domains"/>
    <property type="match status" value="1"/>
</dbReference>
<feature type="region of interest" description="Disordered" evidence="1">
    <location>
        <begin position="25"/>
        <end position="44"/>
    </location>
</feature>
<dbReference type="GO" id="GO:0035438">
    <property type="term" value="F:cyclic-di-GMP binding"/>
    <property type="evidence" value="ECO:0007669"/>
    <property type="project" value="InterPro"/>
</dbReference>
<dbReference type="SUPFAM" id="SSF141371">
    <property type="entry name" value="PilZ domain-like"/>
    <property type="match status" value="1"/>
</dbReference>
<dbReference type="Pfam" id="PF07238">
    <property type="entry name" value="PilZ"/>
    <property type="match status" value="1"/>
</dbReference>
<dbReference type="InterPro" id="IPR009875">
    <property type="entry name" value="PilZ_domain"/>
</dbReference>
<protein>
    <submittedName>
        <fullName evidence="3">PilZ domain-containing protein</fullName>
    </submittedName>
</protein>
<evidence type="ECO:0000256" key="1">
    <source>
        <dbReference type="SAM" id="MobiDB-lite"/>
    </source>
</evidence>
<gene>
    <name evidence="3" type="ORF">dnm_062730</name>
</gene>
<reference evidence="3" key="1">
    <citation type="journal article" date="2021" name="Microb. Physiol.">
        <title>Proteogenomic Insights into the Physiology of Marine, Sulfate-Reducing, Filamentous Desulfonema limicola and Desulfonema magnum.</title>
        <authorList>
            <person name="Schnaars V."/>
            <person name="Wohlbrand L."/>
            <person name="Scheve S."/>
            <person name="Hinrichs C."/>
            <person name="Reinhardt R."/>
            <person name="Rabus R."/>
        </authorList>
    </citation>
    <scope>NUCLEOTIDE SEQUENCE</scope>
    <source>
        <strain evidence="3">4be13</strain>
    </source>
</reference>
<sequence>MGQLQQNNDKRTFLRTSREVFAEVKKFSSPPEEPGEKGMSRDISGGGMCLTVSAPYEPETGVRLKFNIPARQSHKKQLSSPLVIIGKVAWCRERPGDSGYDIGIEFRPRSFADAKKIYSTLYPYVMSLIS</sequence>
<feature type="domain" description="PilZ" evidence="2">
    <location>
        <begin position="30"/>
        <end position="116"/>
    </location>
</feature>
<dbReference type="AlphaFoldDB" id="A0A975BRQ0"/>
<evidence type="ECO:0000313" key="4">
    <source>
        <dbReference type="Proteomes" id="UP000663722"/>
    </source>
</evidence>
<dbReference type="EMBL" id="CP061800">
    <property type="protein sequence ID" value="QTA90212.1"/>
    <property type="molecule type" value="Genomic_DNA"/>
</dbReference>
<name>A0A975BRQ0_9BACT</name>